<dbReference type="Proteomes" id="UP000030748">
    <property type="component" value="Unassembled WGS sequence"/>
</dbReference>
<evidence type="ECO:0008006" key="5">
    <source>
        <dbReference type="Google" id="ProtNLM"/>
    </source>
</evidence>
<dbReference type="STRING" id="4155.A0A022RWY0"/>
<dbReference type="EMBL" id="KI630214">
    <property type="protein sequence ID" value="EYU44268.1"/>
    <property type="molecule type" value="Genomic_DNA"/>
</dbReference>
<dbReference type="GO" id="GO:0008380">
    <property type="term" value="P:RNA splicing"/>
    <property type="evidence" value="ECO:0007669"/>
    <property type="project" value="InterPro"/>
</dbReference>
<evidence type="ECO:0000256" key="2">
    <source>
        <dbReference type="PROSITE-ProRule" id="PRU00708"/>
    </source>
</evidence>
<dbReference type="InterPro" id="IPR044578">
    <property type="entry name" value="BIR6-like"/>
</dbReference>
<dbReference type="PROSITE" id="PS51375">
    <property type="entry name" value="PPR"/>
    <property type="match status" value="3"/>
</dbReference>
<name>A0A022RWY0_ERYGU</name>
<dbReference type="GO" id="GO:0003729">
    <property type="term" value="F:mRNA binding"/>
    <property type="evidence" value="ECO:0000318"/>
    <property type="project" value="GO_Central"/>
</dbReference>
<feature type="repeat" description="PPR" evidence="2">
    <location>
        <begin position="66"/>
        <end position="100"/>
    </location>
</feature>
<proteinExistence type="predicted"/>
<dbReference type="PANTHER" id="PTHR47003">
    <property type="entry name" value="OS01G0970900 PROTEIN"/>
    <property type="match status" value="1"/>
</dbReference>
<feature type="non-terminal residue" evidence="3">
    <location>
        <position position="1"/>
    </location>
</feature>
<dbReference type="InterPro" id="IPR011990">
    <property type="entry name" value="TPR-like_helical_dom_sf"/>
</dbReference>
<accession>A0A022RWY0</accession>
<dbReference type="InterPro" id="IPR002885">
    <property type="entry name" value="PPR_rpt"/>
</dbReference>
<dbReference type="eggNOG" id="KOG4197">
    <property type="taxonomic scope" value="Eukaryota"/>
</dbReference>
<dbReference type="AlphaFoldDB" id="A0A022RWY0"/>
<dbReference type="PANTHER" id="PTHR47003:SF3">
    <property type="entry name" value="SMALL RIBOSOMAL SUBUNIT PROTEIN MS81 (RPPR8)"/>
    <property type="match status" value="1"/>
</dbReference>
<keyword evidence="1" id="KW-0677">Repeat</keyword>
<reference evidence="3 4" key="1">
    <citation type="journal article" date="2013" name="Proc. Natl. Acad. Sci. U.S.A.">
        <title>Fine-scale variation in meiotic recombination in Mimulus inferred from population shotgun sequencing.</title>
        <authorList>
            <person name="Hellsten U."/>
            <person name="Wright K.M."/>
            <person name="Jenkins J."/>
            <person name="Shu S."/>
            <person name="Yuan Y."/>
            <person name="Wessler S.R."/>
            <person name="Schmutz J."/>
            <person name="Willis J.H."/>
            <person name="Rokhsar D.S."/>
        </authorList>
    </citation>
    <scope>NUCLEOTIDE SEQUENCE [LARGE SCALE GENOMIC DNA]</scope>
    <source>
        <strain evidence="4">cv. DUN x IM62</strain>
    </source>
</reference>
<feature type="repeat" description="PPR" evidence="2">
    <location>
        <begin position="339"/>
        <end position="373"/>
    </location>
</feature>
<keyword evidence="4" id="KW-1185">Reference proteome</keyword>
<dbReference type="NCBIfam" id="TIGR00756">
    <property type="entry name" value="PPR"/>
    <property type="match status" value="1"/>
</dbReference>
<evidence type="ECO:0000313" key="3">
    <source>
        <dbReference type="EMBL" id="EYU44268.1"/>
    </source>
</evidence>
<feature type="repeat" description="PPR" evidence="2">
    <location>
        <begin position="193"/>
        <end position="227"/>
    </location>
</feature>
<protein>
    <recommendedName>
        <fullName evidence="5">Pentacotripeptide-repeat region of PRORP domain-containing protein</fullName>
    </recommendedName>
</protein>
<gene>
    <name evidence="3" type="ORF">MIMGU_mgv1a019593mg</name>
</gene>
<dbReference type="Gene3D" id="1.25.40.10">
    <property type="entry name" value="Tetratricopeptide repeat domain"/>
    <property type="match status" value="2"/>
</dbReference>
<dbReference type="Pfam" id="PF01535">
    <property type="entry name" value="PPR"/>
    <property type="match status" value="2"/>
</dbReference>
<organism evidence="3 4">
    <name type="scientific">Erythranthe guttata</name>
    <name type="common">Yellow monkey flower</name>
    <name type="synonym">Mimulus guttatus</name>
    <dbReference type="NCBI Taxonomy" id="4155"/>
    <lineage>
        <taxon>Eukaryota</taxon>
        <taxon>Viridiplantae</taxon>
        <taxon>Streptophyta</taxon>
        <taxon>Embryophyta</taxon>
        <taxon>Tracheophyta</taxon>
        <taxon>Spermatophyta</taxon>
        <taxon>Magnoliopsida</taxon>
        <taxon>eudicotyledons</taxon>
        <taxon>Gunneridae</taxon>
        <taxon>Pentapetalae</taxon>
        <taxon>asterids</taxon>
        <taxon>lamiids</taxon>
        <taxon>Lamiales</taxon>
        <taxon>Phrymaceae</taxon>
        <taxon>Erythranthe</taxon>
    </lineage>
</organism>
<evidence type="ECO:0000313" key="4">
    <source>
        <dbReference type="Proteomes" id="UP000030748"/>
    </source>
</evidence>
<sequence length="537" mass="60671">SFAKSGSCDDEINLDLDSKNVSPTDDLILSVLGHPATDEGVAERISAWVFETQSEAFSARGNVKLSSKAYNLLLKFISRRGLVKDAWYVIEAMYSEGYAVSESAFDVVSENVYRHGLCSDLERLEWVYADMHSSAVTAIVKAWGDDVEQQLQELGVELCSCLVSMVLVDSETGPDRAWIFFRWLVERNLFKHDRRTYNSMARVLSEEDHTRTFWRFLDEMRNEGHTMERYTYVDIVERFVERKMMKDAVDLYEFAMVGWDKPSLEDRIFLLKKIVGGEELDMDLFSKSLVVSKARGNLVPSVGKMAECGRVLLAMEEHGFVLGESSQSKNLSASGNISCYGTWVCLVNGYCEARDFDGASRSFRAMVEKGGASWGGHALDLLVGAYCRENKPLDAYKFVAEMVNGKGVSRWNSTCKALASKLLAENYFKEAIDVMTMMKLDEYKARKPDLDPFVEYLSETGSAEDAIVFSQAVPLDRFSSTTVVFIRLFEEYRRAGRESVARDFLLKFPSYVENHADVLDLFYLRKCSGIESEAVAV</sequence>
<evidence type="ECO:0000256" key="1">
    <source>
        <dbReference type="ARBA" id="ARBA00022737"/>
    </source>
</evidence>